<proteinExistence type="predicted"/>
<sequence length="105" mass="11212">MHEIFLANAVTTCNNSVDFPAPGSPPIKTTEPGTRPPPRTRSSSLSPVWTRALSSSRMSASFLTAVATPPNPVAILSIAGVCFDKVIGFSVFQLAHAEHWPCHLL</sequence>
<dbReference type="EMBL" id="UINC01001027">
    <property type="protein sequence ID" value="SUZ67967.1"/>
    <property type="molecule type" value="Genomic_DNA"/>
</dbReference>
<feature type="region of interest" description="Disordered" evidence="1">
    <location>
        <begin position="17"/>
        <end position="47"/>
    </location>
</feature>
<protein>
    <submittedName>
        <fullName evidence="2">Uncharacterized protein</fullName>
    </submittedName>
</protein>
<name>A0A381PPE0_9ZZZZ</name>
<accession>A0A381PPE0</accession>
<evidence type="ECO:0000313" key="2">
    <source>
        <dbReference type="EMBL" id="SUZ67967.1"/>
    </source>
</evidence>
<dbReference type="AlphaFoldDB" id="A0A381PPE0"/>
<evidence type="ECO:0000256" key="1">
    <source>
        <dbReference type="SAM" id="MobiDB-lite"/>
    </source>
</evidence>
<organism evidence="2">
    <name type="scientific">marine metagenome</name>
    <dbReference type="NCBI Taxonomy" id="408172"/>
    <lineage>
        <taxon>unclassified sequences</taxon>
        <taxon>metagenomes</taxon>
        <taxon>ecological metagenomes</taxon>
    </lineage>
</organism>
<gene>
    <name evidence="2" type="ORF">METZ01_LOCUS20821</name>
</gene>
<reference evidence="2" key="1">
    <citation type="submission" date="2018-05" db="EMBL/GenBank/DDBJ databases">
        <authorList>
            <person name="Lanie J.A."/>
            <person name="Ng W.-L."/>
            <person name="Kazmierczak K.M."/>
            <person name="Andrzejewski T.M."/>
            <person name="Davidsen T.M."/>
            <person name="Wayne K.J."/>
            <person name="Tettelin H."/>
            <person name="Glass J.I."/>
            <person name="Rusch D."/>
            <person name="Podicherti R."/>
            <person name="Tsui H.-C.T."/>
            <person name="Winkler M.E."/>
        </authorList>
    </citation>
    <scope>NUCLEOTIDE SEQUENCE</scope>
</reference>